<keyword evidence="2" id="KW-0732">Signal</keyword>
<proteinExistence type="predicted"/>
<evidence type="ECO:0000256" key="1">
    <source>
        <dbReference type="SAM" id="MobiDB-lite"/>
    </source>
</evidence>
<evidence type="ECO:0000313" key="4">
    <source>
        <dbReference type="Proteomes" id="UP000676169"/>
    </source>
</evidence>
<dbReference type="EMBL" id="CP073100">
    <property type="protein sequence ID" value="QUE52465.1"/>
    <property type="molecule type" value="Genomic_DNA"/>
</dbReference>
<keyword evidence="4" id="KW-1185">Reference proteome</keyword>
<dbReference type="AlphaFoldDB" id="A0A975PGC8"/>
<dbReference type="Proteomes" id="UP000676169">
    <property type="component" value="Chromosome"/>
</dbReference>
<feature type="region of interest" description="Disordered" evidence="1">
    <location>
        <begin position="204"/>
        <end position="224"/>
    </location>
</feature>
<feature type="signal peptide" evidence="2">
    <location>
        <begin position="1"/>
        <end position="22"/>
    </location>
</feature>
<sequence>MLRLAFAGLILGIVVFSQTLNADESIEPRDYFYVIPSAANRHYLVSSLLSWSGEEDQGMSRLQVFESASGKLKWEVKGLWARSDEVFLSDDGEHLMTLRYWQIGKPGTVDLKVPVLSFYHRGKLLKKWSSEDLKIPRSAFRASTSHSGFWPSDRPAALRWDFRPGDPTYNNYLRTAQNPFLEGTTFSLRTHGGEILKFDIGTGELSSRSQLPPPAGPPDPFESK</sequence>
<gene>
    <name evidence="3" type="ORF">KBB96_06115</name>
</gene>
<dbReference type="RefSeq" id="WP_211633530.1">
    <property type="nucleotide sequence ID" value="NZ_CP073100.1"/>
</dbReference>
<organism evidence="3 4">
    <name type="scientific">Luteolibacter ambystomatis</name>
    <dbReference type="NCBI Taxonomy" id="2824561"/>
    <lineage>
        <taxon>Bacteria</taxon>
        <taxon>Pseudomonadati</taxon>
        <taxon>Verrucomicrobiota</taxon>
        <taxon>Verrucomicrobiia</taxon>
        <taxon>Verrucomicrobiales</taxon>
        <taxon>Verrucomicrobiaceae</taxon>
        <taxon>Luteolibacter</taxon>
    </lineage>
</organism>
<dbReference type="KEGG" id="lamb:KBB96_06115"/>
<protein>
    <submittedName>
        <fullName evidence="3">Uncharacterized protein</fullName>
    </submittedName>
</protein>
<accession>A0A975PGC8</accession>
<evidence type="ECO:0000256" key="2">
    <source>
        <dbReference type="SAM" id="SignalP"/>
    </source>
</evidence>
<name>A0A975PGC8_9BACT</name>
<evidence type="ECO:0000313" key="3">
    <source>
        <dbReference type="EMBL" id="QUE52465.1"/>
    </source>
</evidence>
<feature type="compositionally biased region" description="Pro residues" evidence="1">
    <location>
        <begin position="211"/>
        <end position="224"/>
    </location>
</feature>
<feature type="chain" id="PRO_5036940979" evidence="2">
    <location>
        <begin position="23"/>
        <end position="224"/>
    </location>
</feature>
<reference evidence="3" key="1">
    <citation type="submission" date="2021-04" db="EMBL/GenBank/DDBJ databases">
        <title>Luteolibacter sp. 32A isolated from the skin of an Anderson's salamander (Ambystoma andersonii).</title>
        <authorList>
            <person name="Spergser J."/>
            <person name="Busse H.-J."/>
        </authorList>
    </citation>
    <scope>NUCLEOTIDE SEQUENCE</scope>
    <source>
        <strain evidence="3">32A</strain>
    </source>
</reference>